<dbReference type="AlphaFoldDB" id="A0A1D3L7W0"/>
<dbReference type="InterPro" id="IPR006477">
    <property type="entry name" value="Yir_bir_cir"/>
</dbReference>
<evidence type="ECO:0000256" key="1">
    <source>
        <dbReference type="SAM" id="Phobius"/>
    </source>
</evidence>
<keyword evidence="1" id="KW-1133">Transmembrane helix</keyword>
<accession>A0A1D3L7W0</accession>
<evidence type="ECO:0000313" key="2">
    <source>
        <dbReference type="EMBL" id="SCL84958.1"/>
    </source>
</evidence>
<keyword evidence="1" id="KW-0472">Membrane</keyword>
<sequence>MLKNLCEAINGIDGLIKIEVIEDGSYISYDDIFKDNCPYKKNVAKNECQCYEEIASSAFITLLKNFESVDEENVESDKLVQYVILWLSYIIMKNSNIKITTLKDFYTKHIVSNTHYNQKTNGYSNNKINKDLIDRKINSMTIGIKDMSKCYTPFKLLCKLYTEFDVNNSDCTKYLDKAKEFVSEYQKLLNDTDTEDISYGEILSTLSNDYDNFKNKCKDSSFLPTVEKIQSTVKGYDKGSVQPIAQSSEVASPNPSIANTLIPVLSIFTAILIFLGITYKYSLFGFDKRFQKQYLRDKLKKIKKKMKQYI</sequence>
<dbReference type="Proteomes" id="UP000195489">
    <property type="component" value="Unassembled WGS sequence"/>
</dbReference>
<proteinExistence type="predicted"/>
<dbReference type="Pfam" id="PF06022">
    <property type="entry name" value="Cir_Bir_Yir"/>
    <property type="match status" value="1"/>
</dbReference>
<keyword evidence="1" id="KW-0812">Transmembrane</keyword>
<reference evidence="2 3" key="1">
    <citation type="submission" date="2016-08" db="EMBL/GenBank/DDBJ databases">
        <authorList>
            <consortium name="Pathogen Informatics"/>
        </authorList>
    </citation>
    <scope>NUCLEOTIDE SEQUENCE [LARGE SCALE GENOMIC DNA]</scope>
    <source>
        <strain evidence="2 3">CB</strain>
    </source>
</reference>
<gene>
    <name evidence="2" type="ORF">PCHCB_000506300</name>
</gene>
<name>A0A1D3L7W0_PLACU</name>
<protein>
    <submittedName>
        <fullName evidence="2">Plasmodium variant antigen protein Cir/Yir/Bir, putative</fullName>
    </submittedName>
</protein>
<dbReference type="EMBL" id="FMIM01000113">
    <property type="protein sequence ID" value="SCL84958.1"/>
    <property type="molecule type" value="Genomic_DNA"/>
</dbReference>
<evidence type="ECO:0000313" key="3">
    <source>
        <dbReference type="Proteomes" id="UP000195489"/>
    </source>
</evidence>
<organism evidence="2 3">
    <name type="scientific">Plasmodium chabaudi chabaudi</name>
    <dbReference type="NCBI Taxonomy" id="31271"/>
    <lineage>
        <taxon>Eukaryota</taxon>
        <taxon>Sar</taxon>
        <taxon>Alveolata</taxon>
        <taxon>Apicomplexa</taxon>
        <taxon>Aconoidasida</taxon>
        <taxon>Haemosporida</taxon>
        <taxon>Plasmodiidae</taxon>
        <taxon>Plasmodium</taxon>
        <taxon>Plasmodium (Vinckeia)</taxon>
    </lineage>
</organism>
<feature type="transmembrane region" description="Helical" evidence="1">
    <location>
        <begin position="261"/>
        <end position="282"/>
    </location>
</feature>
<dbReference type="NCBIfam" id="TIGR01590">
    <property type="entry name" value="yir-bir-cir_Pla"/>
    <property type="match status" value="1"/>
</dbReference>